<comment type="caution">
    <text evidence="2">The sequence shown here is derived from an EMBL/GenBank/DDBJ whole genome shotgun (WGS) entry which is preliminary data.</text>
</comment>
<dbReference type="EMBL" id="PQXO01000955">
    <property type="protein sequence ID" value="TGO81959.1"/>
    <property type="molecule type" value="Genomic_DNA"/>
</dbReference>
<proteinExistence type="predicted"/>
<name>A0A4Z1KKH7_9HELO</name>
<gene>
    <name evidence="2" type="ORF">BPOR_0961g00030</name>
</gene>
<evidence type="ECO:0000313" key="3">
    <source>
        <dbReference type="Proteomes" id="UP000297280"/>
    </source>
</evidence>
<dbReference type="AlphaFoldDB" id="A0A4Z1KKH7"/>
<keyword evidence="3" id="KW-1185">Reference proteome</keyword>
<evidence type="ECO:0000313" key="2">
    <source>
        <dbReference type="EMBL" id="TGO81959.1"/>
    </source>
</evidence>
<feature type="compositionally biased region" description="Basic and acidic residues" evidence="1">
    <location>
        <begin position="168"/>
        <end position="190"/>
    </location>
</feature>
<feature type="region of interest" description="Disordered" evidence="1">
    <location>
        <begin position="112"/>
        <end position="190"/>
    </location>
</feature>
<dbReference type="Proteomes" id="UP000297280">
    <property type="component" value="Unassembled WGS sequence"/>
</dbReference>
<accession>A0A4Z1KKH7</accession>
<evidence type="ECO:0000256" key="1">
    <source>
        <dbReference type="SAM" id="MobiDB-lite"/>
    </source>
</evidence>
<organism evidence="2 3">
    <name type="scientific">Botrytis porri</name>
    <dbReference type="NCBI Taxonomy" id="87229"/>
    <lineage>
        <taxon>Eukaryota</taxon>
        <taxon>Fungi</taxon>
        <taxon>Dikarya</taxon>
        <taxon>Ascomycota</taxon>
        <taxon>Pezizomycotina</taxon>
        <taxon>Leotiomycetes</taxon>
        <taxon>Helotiales</taxon>
        <taxon>Sclerotiniaceae</taxon>
        <taxon>Botrytis</taxon>
    </lineage>
</organism>
<sequence length="190" mass="21690">MDTKTPTASLVETFQKQILGGITMVNEKLFTLSYPRRKKYLSVLLPALHSRIKEVDSYIEKLSAPDRADELAAMRVVQQDLLRTILFVQKLLDEYDQQRVLLKFREQPTTKQIPTIPSPTINSEELDTRNPFSTSLKLGEPPSLLPKMEGLEFETNPKGPVKKSMLRQPREKFPEPSVPVHKEGDEGCKE</sequence>
<dbReference type="OrthoDB" id="3537865at2759"/>
<feature type="compositionally biased region" description="Polar residues" evidence="1">
    <location>
        <begin position="112"/>
        <end position="123"/>
    </location>
</feature>
<protein>
    <submittedName>
        <fullName evidence="2">Uncharacterized protein</fullName>
    </submittedName>
</protein>
<reference evidence="2 3" key="1">
    <citation type="submission" date="2017-12" db="EMBL/GenBank/DDBJ databases">
        <title>Comparative genomics of Botrytis spp.</title>
        <authorList>
            <person name="Valero-Jimenez C.A."/>
            <person name="Tapia P."/>
            <person name="Veloso J."/>
            <person name="Silva-Moreno E."/>
            <person name="Staats M."/>
            <person name="Valdes J.H."/>
            <person name="Van Kan J.A.L."/>
        </authorList>
    </citation>
    <scope>NUCLEOTIDE SEQUENCE [LARGE SCALE GENOMIC DNA]</scope>
    <source>
        <strain evidence="2 3">MUCL3349</strain>
    </source>
</reference>